<gene>
    <name evidence="4" type="ORF">CPLU01_04389</name>
</gene>
<dbReference type="Pfam" id="PF05368">
    <property type="entry name" value="NmrA"/>
    <property type="match status" value="1"/>
</dbReference>
<sequence>MKVAIVGATGETGSSIVNGLLASTETNFEITALVRPSSLQKPEVRELEARGVEIVACDLAGPEDELVKQLTGIDVVISPIVVEHLLDQIPLANAAKKAGVKRFVPSFFATVMPPRGMMWFHDQKEDVVNHIQTIFLPYTIINVGWWYQITLPRLPSGRINAVSSPFDNWIAGDGNVKSALTDLRDVGKYVARIIADPRTINKRVFAYTELRSQNEVYDLIESLSGEKLQREYKSADDIDAAIEKAKDDTVNPHKLSILQYRKSWGLRGDNTPEYARYLGYLIGKELYPDLDGNPFEDFCKEALDGKLGPIFAKKIREATEAAQQKAAAEGKA</sequence>
<keyword evidence="5" id="KW-1185">Reference proteome</keyword>
<protein>
    <submittedName>
        <fullName evidence="4">Isoflavone reductase family protein</fullName>
    </submittedName>
</protein>
<dbReference type="Gene3D" id="3.90.25.10">
    <property type="entry name" value="UDP-galactose 4-epimerase, domain 1"/>
    <property type="match status" value="1"/>
</dbReference>
<dbReference type="AlphaFoldDB" id="A0A8H6NJ55"/>
<evidence type="ECO:0000256" key="2">
    <source>
        <dbReference type="ARBA" id="ARBA00023002"/>
    </source>
</evidence>
<dbReference type="Proteomes" id="UP000654918">
    <property type="component" value="Unassembled WGS sequence"/>
</dbReference>
<proteinExistence type="predicted"/>
<dbReference type="CDD" id="cd05259">
    <property type="entry name" value="PCBER_SDR_a"/>
    <property type="match status" value="1"/>
</dbReference>
<dbReference type="InterPro" id="IPR051609">
    <property type="entry name" value="NmrA/Isoflavone_reductase-like"/>
</dbReference>
<name>A0A8H6NJ55_9PEZI</name>
<dbReference type="PANTHER" id="PTHR47706:SF9">
    <property type="entry name" value="NMRA-LIKE DOMAIN-CONTAINING PROTEIN-RELATED"/>
    <property type="match status" value="1"/>
</dbReference>
<evidence type="ECO:0000313" key="5">
    <source>
        <dbReference type="Proteomes" id="UP000654918"/>
    </source>
</evidence>
<evidence type="ECO:0000313" key="4">
    <source>
        <dbReference type="EMBL" id="KAF6835309.1"/>
    </source>
</evidence>
<evidence type="ECO:0000259" key="3">
    <source>
        <dbReference type="Pfam" id="PF05368"/>
    </source>
</evidence>
<dbReference type="InterPro" id="IPR045312">
    <property type="entry name" value="PCBER-like"/>
</dbReference>
<organism evidence="4 5">
    <name type="scientific">Colletotrichum plurivorum</name>
    <dbReference type="NCBI Taxonomy" id="2175906"/>
    <lineage>
        <taxon>Eukaryota</taxon>
        <taxon>Fungi</taxon>
        <taxon>Dikarya</taxon>
        <taxon>Ascomycota</taxon>
        <taxon>Pezizomycotina</taxon>
        <taxon>Sordariomycetes</taxon>
        <taxon>Hypocreomycetidae</taxon>
        <taxon>Glomerellales</taxon>
        <taxon>Glomerellaceae</taxon>
        <taxon>Colletotrichum</taxon>
        <taxon>Colletotrichum orchidearum species complex</taxon>
    </lineage>
</organism>
<dbReference type="GO" id="GO:0016491">
    <property type="term" value="F:oxidoreductase activity"/>
    <property type="evidence" value="ECO:0007669"/>
    <property type="project" value="UniProtKB-KW"/>
</dbReference>
<dbReference type="Gene3D" id="3.40.50.720">
    <property type="entry name" value="NAD(P)-binding Rossmann-like Domain"/>
    <property type="match status" value="1"/>
</dbReference>
<reference evidence="4" key="1">
    <citation type="journal article" date="2020" name="Phytopathology">
        <title>Genome Sequence Resources of Colletotrichum truncatum, C. plurivorum, C. musicola, and C. sojae: Four Species Pathogenic to Soybean (Glycine max).</title>
        <authorList>
            <person name="Rogerio F."/>
            <person name="Boufleur T.R."/>
            <person name="Ciampi-Guillardi M."/>
            <person name="Sukno S.A."/>
            <person name="Thon M.R."/>
            <person name="Massola Junior N.S."/>
            <person name="Baroncelli R."/>
        </authorList>
    </citation>
    <scope>NUCLEOTIDE SEQUENCE</scope>
    <source>
        <strain evidence="4">LFN00145</strain>
    </source>
</reference>
<dbReference type="EMBL" id="WIGO01000041">
    <property type="protein sequence ID" value="KAF6835309.1"/>
    <property type="molecule type" value="Genomic_DNA"/>
</dbReference>
<dbReference type="PANTHER" id="PTHR47706">
    <property type="entry name" value="NMRA-LIKE FAMILY PROTEIN"/>
    <property type="match status" value="1"/>
</dbReference>
<dbReference type="InterPro" id="IPR036291">
    <property type="entry name" value="NAD(P)-bd_dom_sf"/>
</dbReference>
<evidence type="ECO:0000256" key="1">
    <source>
        <dbReference type="ARBA" id="ARBA00022857"/>
    </source>
</evidence>
<keyword evidence="1" id="KW-0521">NADP</keyword>
<feature type="domain" description="NmrA-like" evidence="3">
    <location>
        <begin position="2"/>
        <end position="234"/>
    </location>
</feature>
<dbReference type="InterPro" id="IPR008030">
    <property type="entry name" value="NmrA-like"/>
</dbReference>
<accession>A0A8H6NJ55</accession>
<dbReference type="SUPFAM" id="SSF51735">
    <property type="entry name" value="NAD(P)-binding Rossmann-fold domains"/>
    <property type="match status" value="1"/>
</dbReference>
<comment type="caution">
    <text evidence="4">The sequence shown here is derived from an EMBL/GenBank/DDBJ whole genome shotgun (WGS) entry which is preliminary data.</text>
</comment>
<keyword evidence="2" id="KW-0560">Oxidoreductase</keyword>